<dbReference type="EnsemblPlants" id="HORVU.MOREX.r3.2HG0204630.1">
    <property type="protein sequence ID" value="HORVU.MOREX.r3.2HG0204630.1"/>
    <property type="gene ID" value="HORVU.MOREX.r3.2HG0204630"/>
</dbReference>
<dbReference type="Proteomes" id="UP000011116">
    <property type="component" value="Chromosome 2H"/>
</dbReference>
<evidence type="ECO:0000313" key="2">
    <source>
        <dbReference type="Proteomes" id="UP000011116"/>
    </source>
</evidence>
<reference evidence="1" key="3">
    <citation type="submission" date="2022-01" db="UniProtKB">
        <authorList>
            <consortium name="EnsemblPlants"/>
        </authorList>
    </citation>
    <scope>IDENTIFICATION</scope>
    <source>
        <strain evidence="1">subsp. vulgare</strain>
    </source>
</reference>
<protein>
    <submittedName>
        <fullName evidence="1">Uncharacterized protein</fullName>
    </submittedName>
</protein>
<sequence>MFKCHYTVRVWNLIYVWLGRQSVTPSWHDLHQVKQWWNLGKGQPRYSRKVINSLQMLICWEIWNERNARVFRNKASLSTRVVAKIREGAKTWVVAGFLA</sequence>
<reference evidence="2" key="1">
    <citation type="journal article" date="2012" name="Nature">
        <title>A physical, genetic and functional sequence assembly of the barley genome.</title>
        <authorList>
            <consortium name="The International Barley Genome Sequencing Consortium"/>
            <person name="Mayer K.F."/>
            <person name="Waugh R."/>
            <person name="Brown J.W."/>
            <person name="Schulman A."/>
            <person name="Langridge P."/>
            <person name="Platzer M."/>
            <person name="Fincher G.B."/>
            <person name="Muehlbauer G.J."/>
            <person name="Sato K."/>
            <person name="Close T.J."/>
            <person name="Wise R.P."/>
            <person name="Stein N."/>
        </authorList>
    </citation>
    <scope>NUCLEOTIDE SEQUENCE [LARGE SCALE GENOMIC DNA]</scope>
    <source>
        <strain evidence="2">cv. Morex</strain>
    </source>
</reference>
<name>A0A8I6X1E1_HORVV</name>
<reference evidence="1" key="2">
    <citation type="submission" date="2020-10" db="EMBL/GenBank/DDBJ databases">
        <authorList>
            <person name="Scholz U."/>
            <person name="Mascher M."/>
            <person name="Fiebig A."/>
        </authorList>
    </citation>
    <scope>NUCLEOTIDE SEQUENCE [LARGE SCALE GENOMIC DNA]</scope>
    <source>
        <strain evidence="1">cv. Morex</strain>
    </source>
</reference>
<dbReference type="Gramene" id="HORVU.MOREX.r3.2HG0204630.1">
    <property type="protein sequence ID" value="HORVU.MOREX.r3.2HG0204630.1"/>
    <property type="gene ID" value="HORVU.MOREX.r3.2HG0204630"/>
</dbReference>
<evidence type="ECO:0000313" key="1">
    <source>
        <dbReference type="EnsemblPlants" id="HORVU.MOREX.r3.2HG0204630.1"/>
    </source>
</evidence>
<organism evidence="1 2">
    <name type="scientific">Hordeum vulgare subsp. vulgare</name>
    <name type="common">Domesticated barley</name>
    <dbReference type="NCBI Taxonomy" id="112509"/>
    <lineage>
        <taxon>Eukaryota</taxon>
        <taxon>Viridiplantae</taxon>
        <taxon>Streptophyta</taxon>
        <taxon>Embryophyta</taxon>
        <taxon>Tracheophyta</taxon>
        <taxon>Spermatophyta</taxon>
        <taxon>Magnoliopsida</taxon>
        <taxon>Liliopsida</taxon>
        <taxon>Poales</taxon>
        <taxon>Poaceae</taxon>
        <taxon>BOP clade</taxon>
        <taxon>Pooideae</taxon>
        <taxon>Triticodae</taxon>
        <taxon>Triticeae</taxon>
        <taxon>Hordeinae</taxon>
        <taxon>Hordeum</taxon>
    </lineage>
</organism>
<dbReference type="AlphaFoldDB" id="A0A8I6X1E1"/>
<keyword evidence="2" id="KW-1185">Reference proteome</keyword>
<accession>A0A8I6X1E1</accession>
<proteinExistence type="predicted"/>